<dbReference type="RefSeq" id="WP_218259917.1">
    <property type="nucleotide sequence ID" value="NZ_CP077713.1"/>
</dbReference>
<dbReference type="Proteomes" id="UP000693941">
    <property type="component" value="Chromosome"/>
</dbReference>
<dbReference type="GeneID" id="65562779"/>
<evidence type="ECO:0000313" key="3">
    <source>
        <dbReference type="Proteomes" id="UP000694036"/>
    </source>
</evidence>
<proteinExistence type="predicted"/>
<protein>
    <submittedName>
        <fullName evidence="2">Uncharacterized protein</fullName>
    </submittedName>
</protein>
<dbReference type="AlphaFoldDB" id="A0A8F5C028"/>
<dbReference type="EMBL" id="CP077715">
    <property type="protein sequence ID" value="QXJ31649.1"/>
    <property type="molecule type" value="Genomic_DNA"/>
</dbReference>
<evidence type="ECO:0000313" key="2">
    <source>
        <dbReference type="EMBL" id="QXJ34669.1"/>
    </source>
</evidence>
<keyword evidence="3" id="KW-1185">Reference proteome</keyword>
<dbReference type="Proteomes" id="UP000694036">
    <property type="component" value="Chromosome"/>
</dbReference>
<evidence type="ECO:0000313" key="1">
    <source>
        <dbReference type="EMBL" id="QXJ31649.1"/>
    </source>
</evidence>
<organism evidence="2 3">
    <name type="scientific">Saccharolobus shibatae</name>
    <dbReference type="NCBI Taxonomy" id="2286"/>
    <lineage>
        <taxon>Archaea</taxon>
        <taxon>Thermoproteota</taxon>
        <taxon>Thermoprotei</taxon>
        <taxon>Sulfolobales</taxon>
        <taxon>Sulfolobaceae</taxon>
        <taxon>Saccharolobus</taxon>
    </lineage>
</organism>
<sequence length="167" mass="19535">MNEDAESYLKERISITLPILNISVPCNTTCIMMSKYKHLLSIENFKAQLEILDSLINLIEDKIYTLRYEIEDKFSHYKANINIDNLVYAIYKMIEEGGNMVLGEKIYFGNKEVAYGDYTVLIGFHSLVERIVKTDSNIRSLCDEIRYLSESTWEHFDKNIRRSLNES</sequence>
<accession>A0A8F5C028</accession>
<dbReference type="EMBL" id="CP077713">
    <property type="protein sequence ID" value="QXJ34669.1"/>
    <property type="molecule type" value="Genomic_DNA"/>
</dbReference>
<reference evidence="2 3" key="1">
    <citation type="journal article" date="2021" name="Environ. Microbiol.">
        <title>New insights into the diversity and evolution of the archaeal mobilome from three complete genomes of Saccharolobus shibatae.</title>
        <authorList>
            <person name="Medvedeva S."/>
            <person name="Brandt D."/>
            <person name="Cvirkaite-Krupovic V."/>
            <person name="Liu Y."/>
            <person name="Severinov K."/>
            <person name="Ishino S."/>
            <person name="Ishino Y."/>
            <person name="Prangishvili D."/>
            <person name="Kalinowski J."/>
            <person name="Krupovic M."/>
        </authorList>
    </citation>
    <scope>NUCLEOTIDE SEQUENCE [LARGE SCALE GENOMIC DNA]</scope>
    <source>
        <strain evidence="1">BEU9</strain>
        <strain evidence="2 3">S38A</strain>
    </source>
</reference>
<gene>
    <name evidence="1" type="ORF">J5U21_01300</name>
    <name evidence="2" type="ORF">J5U22_01216</name>
</gene>
<name>A0A8F5C028_9CREN</name>